<accession>A0A1M7ZRR8</accession>
<keyword evidence="4" id="KW-1185">Reference proteome</keyword>
<name>A0A1M7ZRR8_9HYPH</name>
<evidence type="ECO:0000313" key="4">
    <source>
        <dbReference type="Proteomes" id="UP000186406"/>
    </source>
</evidence>
<dbReference type="InterPro" id="IPR007060">
    <property type="entry name" value="FtsL/DivIC"/>
</dbReference>
<feature type="coiled-coil region" evidence="1">
    <location>
        <begin position="41"/>
        <end position="75"/>
    </location>
</feature>
<gene>
    <name evidence="3" type="ORF">SAMN02745172_04281</name>
</gene>
<reference evidence="3 4" key="1">
    <citation type="submission" date="2016-12" db="EMBL/GenBank/DDBJ databases">
        <authorList>
            <person name="Song W.-J."/>
            <person name="Kurnit D.M."/>
        </authorList>
    </citation>
    <scope>NUCLEOTIDE SEQUENCE [LARGE SCALE GENOMIC DNA]</scope>
    <source>
        <strain evidence="3 4">DSM 19599</strain>
    </source>
</reference>
<evidence type="ECO:0000256" key="2">
    <source>
        <dbReference type="SAM" id="Phobius"/>
    </source>
</evidence>
<feature type="transmembrane region" description="Helical" evidence="2">
    <location>
        <begin position="12"/>
        <end position="29"/>
    </location>
</feature>
<keyword evidence="3" id="KW-0131">Cell cycle</keyword>
<keyword evidence="2" id="KW-0472">Membrane</keyword>
<evidence type="ECO:0000256" key="1">
    <source>
        <dbReference type="SAM" id="Coils"/>
    </source>
</evidence>
<dbReference type="OrthoDB" id="9815600at2"/>
<dbReference type="AlphaFoldDB" id="A0A1M7ZRR8"/>
<dbReference type="Pfam" id="PF04977">
    <property type="entry name" value="DivIC"/>
    <property type="match status" value="1"/>
</dbReference>
<keyword evidence="2" id="KW-1133">Transmembrane helix</keyword>
<dbReference type="GO" id="GO:0051301">
    <property type="term" value="P:cell division"/>
    <property type="evidence" value="ECO:0007669"/>
    <property type="project" value="UniProtKB-KW"/>
</dbReference>
<dbReference type="EMBL" id="FRXO01000016">
    <property type="protein sequence ID" value="SHO67600.1"/>
    <property type="molecule type" value="Genomic_DNA"/>
</dbReference>
<dbReference type="PROSITE" id="PS51257">
    <property type="entry name" value="PROKAR_LIPOPROTEIN"/>
    <property type="match status" value="1"/>
</dbReference>
<keyword evidence="3" id="KW-0132">Cell division</keyword>
<proteinExistence type="predicted"/>
<evidence type="ECO:0000313" key="3">
    <source>
        <dbReference type="EMBL" id="SHO67600.1"/>
    </source>
</evidence>
<dbReference type="STRING" id="1123029.SAMN02745172_04281"/>
<keyword evidence="1" id="KW-0175">Coiled coil</keyword>
<dbReference type="Proteomes" id="UP000186406">
    <property type="component" value="Unassembled WGS sequence"/>
</dbReference>
<dbReference type="RefSeq" id="WP_073632586.1">
    <property type="nucleotide sequence ID" value="NZ_FRXO01000016.1"/>
</dbReference>
<sequence length="117" mass="13141">MTTRHRKRSFLRHLMVPALSIAIGCYFAYHTVTGDLGIRAREQIEVEAGHLREQLAEVRGERERLEQRVKLMRADAIDPDLVDERARAQLNMVQPDEIVILRPSVGKVAGAANTAGL</sequence>
<keyword evidence="2" id="KW-0812">Transmembrane</keyword>
<protein>
    <submittedName>
        <fullName evidence="3">Cell division protein FtsB</fullName>
    </submittedName>
</protein>
<organism evidence="3 4">
    <name type="scientific">Pseudoxanthobacter soli DSM 19599</name>
    <dbReference type="NCBI Taxonomy" id="1123029"/>
    <lineage>
        <taxon>Bacteria</taxon>
        <taxon>Pseudomonadati</taxon>
        <taxon>Pseudomonadota</taxon>
        <taxon>Alphaproteobacteria</taxon>
        <taxon>Hyphomicrobiales</taxon>
        <taxon>Segnochrobactraceae</taxon>
        <taxon>Pseudoxanthobacter</taxon>
    </lineage>
</organism>